<sequence>MERGKPSTPTVYRCHGVLHILEEGKGLHALLLHAAWASRYNERNLVYNMEELIQYIRQGQNDYYNSVKEIKYENEMLKQKTKELHAKFEMLEKEEVKNNTDGIIGNDTAMKVGTWNVQGIMGKEEEPYEKQDTFPCSGVEYENRAQAGVGAISSKTIKAGLKRWEYILERILRIDKRLRRYYNNERNHEIGSDLCFVETIFKKRQNATIKGDDQDANKIHQSVRVYKLSQEEVKLDYQQRLENKFNNLRWNDISELEELWVLFRNNILEAAKETCGVTR</sequence>
<proteinExistence type="predicted"/>
<accession>A0A8K0D6Q5</accession>
<dbReference type="EMBL" id="VTPC01003991">
    <property type="protein sequence ID" value="KAF2897648.1"/>
    <property type="molecule type" value="Genomic_DNA"/>
</dbReference>
<reference evidence="1" key="1">
    <citation type="submission" date="2019-08" db="EMBL/GenBank/DDBJ databases">
        <title>The genome of the North American firefly Photinus pyralis.</title>
        <authorList>
            <consortium name="Photinus pyralis genome working group"/>
            <person name="Fallon T.R."/>
            <person name="Sander Lower S.E."/>
            <person name="Weng J.-K."/>
        </authorList>
    </citation>
    <scope>NUCLEOTIDE SEQUENCE</scope>
    <source>
        <strain evidence="1">TRF0915ILg1</strain>
        <tissue evidence="1">Whole body</tissue>
    </source>
</reference>
<dbReference type="Proteomes" id="UP000801492">
    <property type="component" value="Unassembled WGS sequence"/>
</dbReference>
<evidence type="ECO:0000313" key="2">
    <source>
        <dbReference type="Proteomes" id="UP000801492"/>
    </source>
</evidence>
<comment type="caution">
    <text evidence="1">The sequence shown here is derived from an EMBL/GenBank/DDBJ whole genome shotgun (WGS) entry which is preliminary data.</text>
</comment>
<protein>
    <submittedName>
        <fullName evidence="1">Uncharacterized protein</fullName>
    </submittedName>
</protein>
<gene>
    <name evidence="1" type="ORF">ILUMI_08515</name>
</gene>
<name>A0A8K0D6Q5_IGNLU</name>
<keyword evidence="2" id="KW-1185">Reference proteome</keyword>
<dbReference type="AlphaFoldDB" id="A0A8K0D6Q5"/>
<evidence type="ECO:0000313" key="1">
    <source>
        <dbReference type="EMBL" id="KAF2897648.1"/>
    </source>
</evidence>
<organism evidence="1 2">
    <name type="scientific">Ignelater luminosus</name>
    <name type="common">Cucubano</name>
    <name type="synonym">Pyrophorus luminosus</name>
    <dbReference type="NCBI Taxonomy" id="2038154"/>
    <lineage>
        <taxon>Eukaryota</taxon>
        <taxon>Metazoa</taxon>
        <taxon>Ecdysozoa</taxon>
        <taxon>Arthropoda</taxon>
        <taxon>Hexapoda</taxon>
        <taxon>Insecta</taxon>
        <taxon>Pterygota</taxon>
        <taxon>Neoptera</taxon>
        <taxon>Endopterygota</taxon>
        <taxon>Coleoptera</taxon>
        <taxon>Polyphaga</taxon>
        <taxon>Elateriformia</taxon>
        <taxon>Elateroidea</taxon>
        <taxon>Elateridae</taxon>
        <taxon>Agrypninae</taxon>
        <taxon>Pyrophorini</taxon>
        <taxon>Ignelater</taxon>
    </lineage>
</organism>